<proteinExistence type="predicted"/>
<accession>A0ACC1HE32</accession>
<organism evidence="1 2">
    <name type="scientific">Spiromyces aspiralis</name>
    <dbReference type="NCBI Taxonomy" id="68401"/>
    <lineage>
        <taxon>Eukaryota</taxon>
        <taxon>Fungi</taxon>
        <taxon>Fungi incertae sedis</taxon>
        <taxon>Zoopagomycota</taxon>
        <taxon>Kickxellomycotina</taxon>
        <taxon>Kickxellomycetes</taxon>
        <taxon>Kickxellales</taxon>
        <taxon>Kickxellaceae</taxon>
        <taxon>Spiromyces</taxon>
    </lineage>
</organism>
<evidence type="ECO:0000313" key="1">
    <source>
        <dbReference type="EMBL" id="KAJ1673630.1"/>
    </source>
</evidence>
<keyword evidence="2" id="KW-1185">Reference proteome</keyword>
<gene>
    <name evidence="1" type="ORF">EV182_004861</name>
</gene>
<protein>
    <submittedName>
        <fullName evidence="1">Uncharacterized protein</fullName>
    </submittedName>
</protein>
<sequence>MVFVELLEKRGVAGKLDSHPADAHPLTRYLALLTRHVGQLVDLITGGVFSVSSVPDRAEGAANAVLGGLFRDTFGFRKLSVYATKKSRLVALDTLDGSKVWDRYVRHGDSPVNLSHLSVTRTTHSGLTPLVAIAGSVDVFDKERNATIIATMVATLNALDGSMIKKAIFKDKIIKIVDLPVDIPASSSSNFSLSSTIGLVTESESGEIGMRVWPDTGEALDAVKAVSDRLYFTLGDQAGSSRIKGYRVGVSDRDEDGGSEAAAAVPAAIVPHEIWSVDISEGELIVSVADRVPTDRVASLGRVLGDRSVLYKYLNPHMKIVVASSPNNTGFTMYLIDQVSGHILHTARHTDGKVSADHPILAMQCENWIVYQYWKTEDPAVQAATAREQARQINAHAIVAMELYESNVKDERFDSDHFSSFDPILPYVVSKTYIIPEPITALGVTVTRNGVAVHDAVMALASGKLVTVSQMQLDPRRPLRAPTNEDKAENLAPYSPVIGFDPKHAVISHDRRVLGIGSINSSPAHLESTSIVAAFGLDVFGTRVAPSGTFDKLSASFSKANLVITMAALLAGSIVATTFVKRKRLSQSWK</sequence>
<dbReference type="EMBL" id="JAMZIH010006732">
    <property type="protein sequence ID" value="KAJ1673630.1"/>
    <property type="molecule type" value="Genomic_DNA"/>
</dbReference>
<evidence type="ECO:0000313" key="2">
    <source>
        <dbReference type="Proteomes" id="UP001145114"/>
    </source>
</evidence>
<name>A0ACC1HE32_9FUNG</name>
<reference evidence="1" key="1">
    <citation type="submission" date="2022-06" db="EMBL/GenBank/DDBJ databases">
        <title>Phylogenomic reconstructions and comparative analyses of Kickxellomycotina fungi.</title>
        <authorList>
            <person name="Reynolds N.K."/>
            <person name="Stajich J.E."/>
            <person name="Barry K."/>
            <person name="Grigoriev I.V."/>
            <person name="Crous P."/>
            <person name="Smith M.E."/>
        </authorList>
    </citation>
    <scope>NUCLEOTIDE SEQUENCE</scope>
    <source>
        <strain evidence="1">RSA 2271</strain>
    </source>
</reference>
<comment type="caution">
    <text evidence="1">The sequence shown here is derived from an EMBL/GenBank/DDBJ whole genome shotgun (WGS) entry which is preliminary data.</text>
</comment>
<dbReference type="Proteomes" id="UP001145114">
    <property type="component" value="Unassembled WGS sequence"/>
</dbReference>